<keyword evidence="6" id="KW-0472">Membrane</keyword>
<feature type="compositionally biased region" description="Acidic residues" evidence="5">
    <location>
        <begin position="600"/>
        <end position="609"/>
    </location>
</feature>
<keyword evidence="3" id="KW-0732">Signal</keyword>
<comment type="subcellular location">
    <subcellularLocation>
        <location evidence="1">Secreted</location>
    </subcellularLocation>
</comment>
<dbReference type="Gene3D" id="3.10.105.10">
    <property type="entry name" value="Dipeptide-binding Protein, Domain 3"/>
    <property type="match status" value="1"/>
</dbReference>
<name>A0ABY6HXP7_9ARCH</name>
<evidence type="ECO:0000313" key="8">
    <source>
        <dbReference type="EMBL" id="UYP48185.1"/>
    </source>
</evidence>
<feature type="region of interest" description="Disordered" evidence="5">
    <location>
        <begin position="642"/>
        <end position="694"/>
    </location>
</feature>
<dbReference type="InterPro" id="IPR059100">
    <property type="entry name" value="TSP3_bac"/>
</dbReference>
<dbReference type="InterPro" id="IPR000914">
    <property type="entry name" value="SBP_5_dom"/>
</dbReference>
<evidence type="ECO:0000256" key="3">
    <source>
        <dbReference type="ARBA" id="ARBA00022729"/>
    </source>
</evidence>
<feature type="transmembrane region" description="Helical" evidence="6">
    <location>
        <begin position="851"/>
        <end position="876"/>
    </location>
</feature>
<dbReference type="SUPFAM" id="SSF53850">
    <property type="entry name" value="Periplasmic binding protein-like II"/>
    <property type="match status" value="1"/>
</dbReference>
<dbReference type="PANTHER" id="PTHR30290:SF34">
    <property type="entry name" value="ABC TRANSPORTER, PERIPLASMIC OLIGO-PEPTIDE BINDING PROTEIN, PUTATIVE-RELATED"/>
    <property type="match status" value="1"/>
</dbReference>
<feature type="compositionally biased region" description="Acidic residues" evidence="5">
    <location>
        <begin position="656"/>
        <end position="668"/>
    </location>
</feature>
<evidence type="ECO:0000259" key="7">
    <source>
        <dbReference type="Pfam" id="PF00496"/>
    </source>
</evidence>
<gene>
    <name evidence="8" type="ORF">NEF87_004470</name>
</gene>
<sequence length="883" mass="97093">MKKINQILLLGLVLFMIIPNLNGNIPANAGTPYSSADDLRPLIYGTTSLVVDLDPQFAWDSASVDHITQVCEGLFAYDLGDPNLAIIPRLATSFGVWGTESTMDGIKFSYTVELRTGVKFHDGSDFTADDVVFTFDRLNNFCSSEPSTQISELYEPLASLYPSSPLLIYSTTALNATHVKFLLNYEYVAFISLLCFSGSVILSDQPGSTPTNDYYITATDTLIGTGPYYQESNSERLTVFKYFEDYYRPAPSIKEMHWVLYDDATTLNQAYLAGDIDFTEAISSDFMDEYEASPNHVVGDRMQGTVIIYMGFDFNRIEKNTRNAMQAAFDYNYVINELGQGDLAQMTSIVPKGIMFHDASIPAPIQNLTLAREKMLAAIAAGEGEGVFALSQSTGLTASSTDMEWEAATVVSYTYTYNSGNAMREGVGELAKANFAKIGIHLTVVGLTWGEFLDSLDDGSCQIFMLGWGPDYNDPSNFINPLLSPTSTSNHAHVNDSEPMVGLNDLMTAGLVETNLTIRELIYHDIQRRVIEQGVWIYLYTSNARSVYTVELSNPHRNPMGLLDFYSMIWTGIPHPDDDNDGLWNGEEILLGTDPNNPDTDGDGYDDGVEVNYGSDPLNPNDYPGLDSDGDGFPNVVEIAEGTNPYDPNSYPGMDSDGDGITDDDEFDIGTNPYNPDTDGDGYTDGQETAGLGDFSDPLDPMDTPQDQDLDFLTDFEEMVNYNTNVHIPDTDGDGILDGMEVYTYSTNPTSKDTDFDGLEDGSEINTYFTDPLKIDTDNDNLNDNFEVKLGTNPLDDDSDDDGFYDGYEVKMGKNPLDANSFPGDGQGTATETTDTTETATTTPNNPFGDIFSWIPGYSVTFLIISGTFVAIGIILQQKRKHT</sequence>
<dbReference type="Gene3D" id="3.40.190.10">
    <property type="entry name" value="Periplasmic binding protein-like II"/>
    <property type="match status" value="1"/>
</dbReference>
<reference evidence="8" key="1">
    <citation type="submission" date="2022-09" db="EMBL/GenBank/DDBJ databases">
        <title>Actin cytoskeleton and complex cell architecture in an #Asgard archaeon.</title>
        <authorList>
            <person name="Ponce Toledo R.I."/>
            <person name="Schleper C."/>
            <person name="Rodrigues Oliveira T."/>
            <person name="Wollweber F."/>
            <person name="Xu J."/>
            <person name="Rittmann S."/>
            <person name="Klingl A."/>
            <person name="Pilhofer M."/>
        </authorList>
    </citation>
    <scope>NUCLEOTIDE SEQUENCE</scope>
    <source>
        <strain evidence="8">B-35</strain>
    </source>
</reference>
<dbReference type="Gene3D" id="4.10.1080.10">
    <property type="entry name" value="TSP type-3 repeat"/>
    <property type="match status" value="1"/>
</dbReference>
<dbReference type="Gene3D" id="3.90.76.10">
    <property type="entry name" value="Dipeptide-binding Protein, Domain 1"/>
    <property type="match status" value="1"/>
</dbReference>
<dbReference type="EMBL" id="CP104013">
    <property type="protein sequence ID" value="UYP48185.1"/>
    <property type="molecule type" value="Genomic_DNA"/>
</dbReference>
<dbReference type="CDD" id="cd00995">
    <property type="entry name" value="PBP2_NikA_DppA_OppA_like"/>
    <property type="match status" value="1"/>
</dbReference>
<evidence type="ECO:0000256" key="6">
    <source>
        <dbReference type="SAM" id="Phobius"/>
    </source>
</evidence>
<dbReference type="InterPro" id="IPR028974">
    <property type="entry name" value="TSP_type-3_rpt"/>
</dbReference>
<dbReference type="PANTHER" id="PTHR30290">
    <property type="entry name" value="PERIPLASMIC BINDING COMPONENT OF ABC TRANSPORTER"/>
    <property type="match status" value="1"/>
</dbReference>
<dbReference type="InterPro" id="IPR039424">
    <property type="entry name" value="SBP_5"/>
</dbReference>
<organism evidence="8 9">
    <name type="scientific">Candidatus Lokiarchaeum ossiferum</name>
    <dbReference type="NCBI Taxonomy" id="2951803"/>
    <lineage>
        <taxon>Archaea</taxon>
        <taxon>Promethearchaeati</taxon>
        <taxon>Promethearchaeota</taxon>
        <taxon>Promethearchaeia</taxon>
        <taxon>Promethearchaeales</taxon>
        <taxon>Promethearchaeaceae</taxon>
        <taxon>Candidatus Lokiarchaeum</taxon>
    </lineage>
</organism>
<feature type="region of interest" description="Disordered" evidence="5">
    <location>
        <begin position="591"/>
        <end position="627"/>
    </location>
</feature>
<evidence type="ECO:0000256" key="5">
    <source>
        <dbReference type="SAM" id="MobiDB-lite"/>
    </source>
</evidence>
<dbReference type="Pfam" id="PF00496">
    <property type="entry name" value="SBP_bac_5"/>
    <property type="match status" value="1"/>
</dbReference>
<evidence type="ECO:0000256" key="1">
    <source>
        <dbReference type="ARBA" id="ARBA00004613"/>
    </source>
</evidence>
<accession>A0ABY6HXP7</accession>
<feature type="compositionally biased region" description="Low complexity" evidence="5">
    <location>
        <begin position="829"/>
        <end position="843"/>
    </location>
</feature>
<keyword evidence="9" id="KW-1185">Reference proteome</keyword>
<feature type="domain" description="Solute-binding protein family 5" evidence="7">
    <location>
        <begin position="86"/>
        <end position="489"/>
    </location>
</feature>
<keyword evidence="6" id="KW-0812">Transmembrane</keyword>
<evidence type="ECO:0000256" key="4">
    <source>
        <dbReference type="ARBA" id="ARBA00022837"/>
    </source>
</evidence>
<protein>
    <recommendedName>
        <fullName evidence="7">Solute-binding protein family 5 domain-containing protein</fullName>
    </recommendedName>
</protein>
<dbReference type="Pfam" id="PF18884">
    <property type="entry name" value="TSP3_bac"/>
    <property type="match status" value="8"/>
</dbReference>
<feature type="region of interest" description="Disordered" evidence="5">
    <location>
        <begin position="815"/>
        <end position="844"/>
    </location>
</feature>
<keyword evidence="4" id="KW-0106">Calcium</keyword>
<evidence type="ECO:0000256" key="2">
    <source>
        <dbReference type="ARBA" id="ARBA00022525"/>
    </source>
</evidence>
<evidence type="ECO:0000313" key="9">
    <source>
        <dbReference type="Proteomes" id="UP001208689"/>
    </source>
</evidence>
<keyword evidence="6" id="KW-1133">Transmembrane helix</keyword>
<proteinExistence type="predicted"/>
<keyword evidence="2" id="KW-0964">Secreted</keyword>
<dbReference type="Proteomes" id="UP001208689">
    <property type="component" value="Chromosome"/>
</dbReference>